<dbReference type="EMBL" id="JBHFEH010000010">
    <property type="protein sequence ID" value="KAL2055754.1"/>
    <property type="molecule type" value="Genomic_DNA"/>
</dbReference>
<dbReference type="Proteomes" id="UP001590951">
    <property type="component" value="Unassembled WGS sequence"/>
</dbReference>
<proteinExistence type="inferred from homology"/>
<dbReference type="PANTHER" id="PTHR43544:SF32">
    <property type="entry name" value="CHAIN DEHYDROGENASE, PUTATIVE (AFU_ORTHOLOGUE AFUA_5G01530)-RELATED"/>
    <property type="match status" value="1"/>
</dbReference>
<accession>A0ABR4BD27</accession>
<organism evidence="2 3">
    <name type="scientific">Lepraria finkii</name>
    <dbReference type="NCBI Taxonomy" id="1340010"/>
    <lineage>
        <taxon>Eukaryota</taxon>
        <taxon>Fungi</taxon>
        <taxon>Dikarya</taxon>
        <taxon>Ascomycota</taxon>
        <taxon>Pezizomycotina</taxon>
        <taxon>Lecanoromycetes</taxon>
        <taxon>OSLEUM clade</taxon>
        <taxon>Lecanoromycetidae</taxon>
        <taxon>Lecanorales</taxon>
        <taxon>Lecanorineae</taxon>
        <taxon>Stereocaulaceae</taxon>
        <taxon>Lepraria</taxon>
    </lineage>
</organism>
<dbReference type="Pfam" id="PF00106">
    <property type="entry name" value="adh_short"/>
    <property type="match status" value="1"/>
</dbReference>
<evidence type="ECO:0000313" key="2">
    <source>
        <dbReference type="EMBL" id="KAL2055754.1"/>
    </source>
</evidence>
<gene>
    <name evidence="2" type="ORF">ABVK25_003998</name>
</gene>
<dbReference type="PANTHER" id="PTHR43544">
    <property type="entry name" value="SHORT-CHAIN DEHYDROGENASE/REDUCTASE"/>
    <property type="match status" value="1"/>
</dbReference>
<comment type="caution">
    <text evidence="2">The sequence shown here is derived from an EMBL/GenBank/DDBJ whole genome shotgun (WGS) entry which is preliminary data.</text>
</comment>
<evidence type="ECO:0000313" key="3">
    <source>
        <dbReference type="Proteomes" id="UP001590951"/>
    </source>
</evidence>
<name>A0ABR4BD27_9LECA</name>
<dbReference type="InterPro" id="IPR036291">
    <property type="entry name" value="NAD(P)-bd_dom_sf"/>
</dbReference>
<sequence length="250" mass="26443">MPSTIVLITGANSGVGFATAKVIACASEVFHVIMASRSLEKAKSAMSEIEAAGIKGLLSTVQLDVTDERSIEQAVTLINQNFGRLDVLVNNAAVGSRDSDLKTRFQLCMDTNVIGPAVVSAAFRPLLLKSQKPYSIYVSSGIGSLARVSDPTSITYRGIPNGEAYSASKAALNMIALQESIVFSSTALKVFVVCPGFVRSNLCGPSEEARCGWGKAGDPQVSGELILSVIQGERDVDAGQFVYIDGVYPW</sequence>
<protein>
    <submittedName>
        <fullName evidence="2">Uncharacterized protein</fullName>
    </submittedName>
</protein>
<dbReference type="SUPFAM" id="SSF51735">
    <property type="entry name" value="NAD(P)-binding Rossmann-fold domains"/>
    <property type="match status" value="1"/>
</dbReference>
<keyword evidence="3" id="KW-1185">Reference proteome</keyword>
<reference evidence="2 3" key="1">
    <citation type="submission" date="2024-09" db="EMBL/GenBank/DDBJ databases">
        <title>Rethinking Asexuality: The Enigmatic Case of Functional Sexual Genes in Lepraria (Stereocaulaceae).</title>
        <authorList>
            <person name="Doellman M."/>
            <person name="Sun Y."/>
            <person name="Barcenas-Pena A."/>
            <person name="Lumbsch H.T."/>
            <person name="Grewe F."/>
        </authorList>
    </citation>
    <scope>NUCLEOTIDE SEQUENCE [LARGE SCALE GENOMIC DNA]</scope>
    <source>
        <strain evidence="2 3">Grewe 0041</strain>
    </source>
</reference>
<dbReference type="Gene3D" id="3.40.50.720">
    <property type="entry name" value="NAD(P)-binding Rossmann-like Domain"/>
    <property type="match status" value="1"/>
</dbReference>
<dbReference type="PRINTS" id="PR00081">
    <property type="entry name" value="GDHRDH"/>
</dbReference>
<dbReference type="InterPro" id="IPR051468">
    <property type="entry name" value="Fungal_SecMetab_SDRs"/>
</dbReference>
<comment type="similarity">
    <text evidence="1">Belongs to the short-chain dehydrogenases/reductases (SDR) family.</text>
</comment>
<dbReference type="InterPro" id="IPR002347">
    <property type="entry name" value="SDR_fam"/>
</dbReference>
<evidence type="ECO:0000256" key="1">
    <source>
        <dbReference type="ARBA" id="ARBA00006484"/>
    </source>
</evidence>